<evidence type="ECO:0000256" key="2">
    <source>
        <dbReference type="ARBA" id="ARBA00023155"/>
    </source>
</evidence>
<keyword evidence="1 4" id="KW-0238">DNA-binding</keyword>
<feature type="compositionally biased region" description="Polar residues" evidence="6">
    <location>
        <begin position="1318"/>
        <end position="1344"/>
    </location>
</feature>
<dbReference type="InterPro" id="IPR001356">
    <property type="entry name" value="HD"/>
</dbReference>
<feature type="compositionally biased region" description="Basic and acidic residues" evidence="6">
    <location>
        <begin position="234"/>
        <end position="252"/>
    </location>
</feature>
<dbReference type="CDD" id="cd00086">
    <property type="entry name" value="homeodomain"/>
    <property type="match status" value="1"/>
</dbReference>
<dbReference type="InParanoid" id="J9DC44"/>
<feature type="region of interest" description="Disordered" evidence="6">
    <location>
        <begin position="1150"/>
        <end position="1173"/>
    </location>
</feature>
<feature type="region of interest" description="Disordered" evidence="6">
    <location>
        <begin position="1315"/>
        <end position="1344"/>
    </location>
</feature>
<dbReference type="PROSITE" id="PS50071">
    <property type="entry name" value="HOMEOBOX_2"/>
    <property type="match status" value="1"/>
</dbReference>
<dbReference type="InterPro" id="IPR009057">
    <property type="entry name" value="Homeodomain-like_sf"/>
</dbReference>
<dbReference type="PANTHER" id="PTHR24324">
    <property type="entry name" value="HOMEOBOX PROTEIN HHEX"/>
    <property type="match status" value="1"/>
</dbReference>
<dbReference type="Proteomes" id="UP000003163">
    <property type="component" value="Unassembled WGS sequence"/>
</dbReference>
<dbReference type="VEuPathDB" id="MicrosporidiaDB:EDEG_00614"/>
<reference evidence="8 9" key="1">
    <citation type="submission" date="2011-08" db="EMBL/GenBank/DDBJ databases">
        <authorList>
            <person name="Liu Z.J."/>
            <person name="Shi F.L."/>
            <person name="Lu J.Q."/>
            <person name="Li M."/>
            <person name="Wang Z.L."/>
        </authorList>
    </citation>
    <scope>NUCLEOTIDE SEQUENCE [LARGE SCALE GENOMIC DNA]</scope>
    <source>
        <strain evidence="8 9">USNM 41457</strain>
    </source>
</reference>
<evidence type="ECO:0000256" key="5">
    <source>
        <dbReference type="RuleBase" id="RU000682"/>
    </source>
</evidence>
<keyword evidence="3 4" id="KW-0539">Nucleus</keyword>
<dbReference type="GO" id="GO:0030154">
    <property type="term" value="P:cell differentiation"/>
    <property type="evidence" value="ECO:0007669"/>
    <property type="project" value="TreeGrafter"/>
</dbReference>
<dbReference type="Gene3D" id="1.10.10.60">
    <property type="entry name" value="Homeodomain-like"/>
    <property type="match status" value="1"/>
</dbReference>
<keyword evidence="2 4" id="KW-0371">Homeobox</keyword>
<dbReference type="PANTHER" id="PTHR24324:SF9">
    <property type="entry name" value="HOMEOBOX DOMAIN-CONTAINING PROTEIN"/>
    <property type="match status" value="1"/>
</dbReference>
<feature type="compositionally biased region" description="Basic residues" evidence="6">
    <location>
        <begin position="516"/>
        <end position="527"/>
    </location>
</feature>
<evidence type="ECO:0000256" key="4">
    <source>
        <dbReference type="PROSITE-ProRule" id="PRU00108"/>
    </source>
</evidence>
<evidence type="ECO:0000256" key="6">
    <source>
        <dbReference type="SAM" id="MobiDB-lite"/>
    </source>
</evidence>
<gene>
    <name evidence="8" type="ORF">EDEG_00614</name>
</gene>
<dbReference type="PROSITE" id="PS00027">
    <property type="entry name" value="HOMEOBOX_1"/>
    <property type="match status" value="1"/>
</dbReference>
<feature type="compositionally biased region" description="Basic residues" evidence="6">
    <location>
        <begin position="1150"/>
        <end position="1159"/>
    </location>
</feature>
<evidence type="ECO:0000313" key="8">
    <source>
        <dbReference type="EMBL" id="EJW05311.1"/>
    </source>
</evidence>
<dbReference type="EMBL" id="AFBI03000007">
    <property type="protein sequence ID" value="EJW05311.1"/>
    <property type="molecule type" value="Genomic_DNA"/>
</dbReference>
<evidence type="ECO:0000259" key="7">
    <source>
        <dbReference type="PROSITE" id="PS50071"/>
    </source>
</evidence>
<evidence type="ECO:0000256" key="1">
    <source>
        <dbReference type="ARBA" id="ARBA00023125"/>
    </source>
</evidence>
<dbReference type="SUPFAM" id="SSF46689">
    <property type="entry name" value="Homeodomain-like"/>
    <property type="match status" value="1"/>
</dbReference>
<dbReference type="STRING" id="1003232.J9DC44"/>
<feature type="region of interest" description="Disordered" evidence="6">
    <location>
        <begin position="224"/>
        <end position="262"/>
    </location>
</feature>
<dbReference type="GO" id="GO:0000981">
    <property type="term" value="F:DNA-binding transcription factor activity, RNA polymerase II-specific"/>
    <property type="evidence" value="ECO:0007669"/>
    <property type="project" value="InterPro"/>
</dbReference>
<protein>
    <recommendedName>
        <fullName evidence="7">Homeobox domain-containing protein</fullName>
    </recommendedName>
</protein>
<keyword evidence="9" id="KW-1185">Reference proteome</keyword>
<dbReference type="InterPro" id="IPR051000">
    <property type="entry name" value="Homeobox_DNA-bind_prot"/>
</dbReference>
<proteinExistence type="predicted"/>
<evidence type="ECO:0000313" key="9">
    <source>
        <dbReference type="Proteomes" id="UP000003163"/>
    </source>
</evidence>
<evidence type="ECO:0000256" key="3">
    <source>
        <dbReference type="ARBA" id="ARBA00023242"/>
    </source>
</evidence>
<dbReference type="SMART" id="SM00389">
    <property type="entry name" value="HOX"/>
    <property type="match status" value="1"/>
</dbReference>
<dbReference type="HOGENOM" id="CLU_258145_0_0_1"/>
<feature type="DNA-binding region" description="Homeobox" evidence="4">
    <location>
        <begin position="789"/>
        <end position="848"/>
    </location>
</feature>
<reference evidence="9" key="2">
    <citation type="submission" date="2015-07" db="EMBL/GenBank/DDBJ databases">
        <title>Contrasting host-pathogen interactions and genome evolution in two generalist and specialist microsporidian pathogens of mosquitoes.</title>
        <authorList>
            <consortium name="The Broad Institute Genomics Platform"/>
            <consortium name="The Broad Institute Genome Sequencing Center for Infectious Disease"/>
            <person name="Cuomo C.A."/>
            <person name="Sanscrainte N.D."/>
            <person name="Goldberg J.M."/>
            <person name="Heiman D."/>
            <person name="Young S."/>
            <person name="Zeng Q."/>
            <person name="Becnel J.J."/>
            <person name="Birren B.W."/>
        </authorList>
    </citation>
    <scope>NUCLEOTIDE SEQUENCE [LARGE SCALE GENOMIC DNA]</scope>
    <source>
        <strain evidence="9">USNM 41457</strain>
    </source>
</reference>
<dbReference type="OrthoDB" id="6159439at2759"/>
<dbReference type="InterPro" id="IPR017970">
    <property type="entry name" value="Homeobox_CS"/>
</dbReference>
<feature type="compositionally biased region" description="Polar residues" evidence="6">
    <location>
        <begin position="224"/>
        <end position="233"/>
    </location>
</feature>
<dbReference type="Pfam" id="PF00046">
    <property type="entry name" value="Homeodomain"/>
    <property type="match status" value="1"/>
</dbReference>
<comment type="subcellular location">
    <subcellularLocation>
        <location evidence="4 5">Nucleus</location>
    </subcellularLocation>
</comment>
<feature type="domain" description="Homeobox" evidence="7">
    <location>
        <begin position="787"/>
        <end position="847"/>
    </location>
</feature>
<feature type="region of interest" description="Disordered" evidence="6">
    <location>
        <begin position="440"/>
        <end position="545"/>
    </location>
</feature>
<dbReference type="GO" id="GO:0000978">
    <property type="term" value="F:RNA polymerase II cis-regulatory region sequence-specific DNA binding"/>
    <property type="evidence" value="ECO:0007669"/>
    <property type="project" value="TreeGrafter"/>
</dbReference>
<dbReference type="GO" id="GO:0005634">
    <property type="term" value="C:nucleus"/>
    <property type="evidence" value="ECO:0007669"/>
    <property type="project" value="UniProtKB-SubCell"/>
</dbReference>
<comment type="caution">
    <text evidence="8">The sequence shown here is derived from an EMBL/GenBank/DDBJ whole genome shotgun (WGS) entry which is preliminary data.</text>
</comment>
<sequence length="1344" mass="154822">MNSWYNKFTGLWCTGPRKDICEDEISKKSDANVYVDDEKKICEEKNVGENVDSENKKACGVLPENIFQDGENDSMKKSEGCENDLMQGENFDRNENETEIRTDAENIIDNTIEDMIVADQEELEKIDIEETIIADDEKTNKTDAENIIDETIEDMVVVHDEKVNEIEGKNLVNNVNEKKAIKNAPDDKKFVSQNAKQPVKNSNKQIDGCENKHHNDVMKNIEKQNTNILNPNENQKRNDYHGESKNFADQGKRKTRKIQSSEDIGVRNTVSGFSRNVSLIGKREYDNRQYANNIYNQVYNKNNMVNNRHYIPNNINCNVPYNHLNNNNMQYNTQFNNMQFNTNYNNMQFNQQLNNMQYNPHFNSMQYNQNFNNIQYNQNFNNMQYKQNFNNMRYNVNNNIANNPPIYNLNNQNFNHNNQFNTVGNIQYNVAPNRKQGVSKNVQKNVVANEGTKKLSTAPKRACRKKKEPQNVDNKNNIIPDANQEKINPESNLQNKNEDDKSLQKSTSKDSVMPKKNLRKNASKKGKALNGKNSNAKKNVSNININNNNIQNDSNININNNNGNNNNDIILSHINNIEIQLANNNISEAEREKYIEYLENRQLEEAYRQSSQFCNQNIPKQDEVQNVPLPPPPVRARNASIAQPTILPRPATANVRNNRLQYRRRKTLSRAAYMNNCNVRMNTNFPENNTILQNGLYDKYLGNTVPIPNMEMQFNHIPPVNTTYNAAAIKQGAIISNQNTSSNDECTDIVAVENVNRELVPVSENNNTSQEGDDIVVQDDSPEIIDGKPKRTRTVLCEEQCIILLKFFSLNAFPKTEERESMAHFLNVKPRTVQIWFQNQRQKIKAQLKKKGQYFGQLVYYKSSKDKEFQNVDLLADAADVVYQEMENRGKTTAIVPASTAIQNYIRSHVVDIQLMTDKNHVRENSVLNTNTIEVEPYTSCKGNTVVNNINNGNNVLAIEFNNNNSSLGIRCNFDENNLASNHNNIPVAYDVQDTYRNNIIYNTTTTQTVPINYNKTSATCNENAQTSTVRNFSTLEQLENELIEKLAQSIKKSYKESFDVKQKQDEEQLKQTVAEKLKNYISPRSLHSSTEKFFQILKNEMINDTKSITKNSDSQSKRKRKIDIKKIENAGEKLKQTYKVPFDHLKQPKIVKNNRLKSKANSNTKNKKENSNNKITNFINLIKNQTTQNTINNQTINNINDNQINNPINNNNDFTQKNNNNSTQNNTITHTKNQNTNPNPTNTHKDLYIDIDNSEKIEFTDEELHMLDNEALELDLSNILVSLQNYSIENESLPAKKRIRNHKRKYEDDYIAKSRRLSNSIPSNSDITSNYDENNSKQNYPNK</sequence>
<name>J9DC44_EDHAE</name>
<organism evidence="8 9">
    <name type="scientific">Edhazardia aedis (strain USNM 41457)</name>
    <name type="common">Microsporidian parasite</name>
    <dbReference type="NCBI Taxonomy" id="1003232"/>
    <lineage>
        <taxon>Eukaryota</taxon>
        <taxon>Fungi</taxon>
        <taxon>Fungi incertae sedis</taxon>
        <taxon>Microsporidia</taxon>
        <taxon>Edhazardia</taxon>
    </lineage>
</organism>
<accession>J9DC44</accession>
<feature type="compositionally biased region" description="Low complexity" evidence="6">
    <location>
        <begin position="530"/>
        <end position="545"/>
    </location>
</feature>